<proteinExistence type="predicted"/>
<feature type="non-terminal residue" evidence="1">
    <location>
        <position position="15"/>
    </location>
</feature>
<organism evidence="1 2">
    <name type="scientific">Streblomastix strix</name>
    <dbReference type="NCBI Taxonomy" id="222440"/>
    <lineage>
        <taxon>Eukaryota</taxon>
        <taxon>Metamonada</taxon>
        <taxon>Preaxostyla</taxon>
        <taxon>Oxymonadida</taxon>
        <taxon>Streblomastigidae</taxon>
        <taxon>Streblomastix</taxon>
    </lineage>
</organism>
<gene>
    <name evidence="1" type="ORF">EZS28_056011</name>
</gene>
<evidence type="ECO:0000313" key="1">
    <source>
        <dbReference type="EMBL" id="KAA6311979.1"/>
    </source>
</evidence>
<dbReference type="Proteomes" id="UP000324800">
    <property type="component" value="Unassembled WGS sequence"/>
</dbReference>
<evidence type="ECO:0000313" key="2">
    <source>
        <dbReference type="Proteomes" id="UP000324800"/>
    </source>
</evidence>
<comment type="caution">
    <text evidence="1">The sequence shown here is derived from an EMBL/GenBank/DDBJ whole genome shotgun (WGS) entry which is preliminary data.</text>
</comment>
<dbReference type="EMBL" id="SNRW01048997">
    <property type="protein sequence ID" value="KAA6311979.1"/>
    <property type="molecule type" value="Genomic_DNA"/>
</dbReference>
<protein>
    <submittedName>
        <fullName evidence="1">Uncharacterized protein</fullName>
    </submittedName>
</protein>
<sequence>MIPLNETMIYELEQL</sequence>
<accession>A0A5J4PTD7</accession>
<name>A0A5J4PTD7_9EUKA</name>
<reference evidence="1 2" key="1">
    <citation type="submission" date="2019-03" db="EMBL/GenBank/DDBJ databases">
        <title>Single cell metagenomics reveals metabolic interactions within the superorganism composed of flagellate Streblomastix strix and complex community of Bacteroidetes bacteria on its surface.</title>
        <authorList>
            <person name="Treitli S.C."/>
            <person name="Kolisko M."/>
            <person name="Husnik F."/>
            <person name="Keeling P."/>
            <person name="Hampl V."/>
        </authorList>
    </citation>
    <scope>NUCLEOTIDE SEQUENCE [LARGE SCALE GENOMIC DNA]</scope>
    <source>
        <strain evidence="1">ST1C</strain>
    </source>
</reference>